<gene>
    <name evidence="3" type="ORF">MWN34_18935</name>
</gene>
<feature type="signal peptide" evidence="2">
    <location>
        <begin position="1"/>
        <end position="22"/>
    </location>
</feature>
<evidence type="ECO:0000313" key="4">
    <source>
        <dbReference type="Proteomes" id="UP001203284"/>
    </source>
</evidence>
<feature type="transmembrane region" description="Helical" evidence="1">
    <location>
        <begin position="46"/>
        <end position="66"/>
    </location>
</feature>
<dbReference type="Proteomes" id="UP001203284">
    <property type="component" value="Unassembled WGS sequence"/>
</dbReference>
<keyword evidence="1" id="KW-0812">Transmembrane</keyword>
<feature type="chain" id="PRO_5045955818" evidence="2">
    <location>
        <begin position="23"/>
        <end position="73"/>
    </location>
</feature>
<comment type="caution">
    <text evidence="3">The sequence shown here is derived from an EMBL/GenBank/DDBJ whole genome shotgun (WGS) entry which is preliminary data.</text>
</comment>
<keyword evidence="2" id="KW-0732">Signal</keyword>
<protein>
    <submittedName>
        <fullName evidence="3">Uncharacterized protein</fullName>
    </submittedName>
</protein>
<reference evidence="3 4" key="1">
    <citation type="submission" date="2022-04" db="EMBL/GenBank/DDBJ databases">
        <authorList>
            <person name="Grouzdev D.S."/>
            <person name="Pantiukh K.S."/>
            <person name="Krutkina M.S."/>
        </authorList>
    </citation>
    <scope>NUCLEOTIDE SEQUENCE [LARGE SCALE GENOMIC DNA]</scope>
    <source>
        <strain evidence="3 4">6x-1</strain>
    </source>
</reference>
<name>A0ABT0DG94_9HYPH</name>
<keyword evidence="1" id="KW-1133">Transmembrane helix</keyword>
<evidence type="ECO:0000256" key="1">
    <source>
        <dbReference type="SAM" id="Phobius"/>
    </source>
</evidence>
<proteinExistence type="predicted"/>
<dbReference type="RefSeq" id="WP_247030881.1">
    <property type="nucleotide sequence ID" value="NZ_JALKCH010000017.1"/>
</dbReference>
<accession>A0ABT0DG94</accession>
<dbReference type="EMBL" id="JALKCH010000017">
    <property type="protein sequence ID" value="MCK0198978.1"/>
    <property type="molecule type" value="Genomic_DNA"/>
</dbReference>
<keyword evidence="4" id="KW-1185">Reference proteome</keyword>
<organism evidence="3 4">
    <name type="scientific">Ancylobacter crimeensis</name>
    <dbReference type="NCBI Taxonomy" id="2579147"/>
    <lineage>
        <taxon>Bacteria</taxon>
        <taxon>Pseudomonadati</taxon>
        <taxon>Pseudomonadota</taxon>
        <taxon>Alphaproteobacteria</taxon>
        <taxon>Hyphomicrobiales</taxon>
        <taxon>Xanthobacteraceae</taxon>
        <taxon>Ancylobacter</taxon>
    </lineage>
</organism>
<keyword evidence="1" id="KW-0472">Membrane</keyword>
<evidence type="ECO:0000256" key="2">
    <source>
        <dbReference type="SAM" id="SignalP"/>
    </source>
</evidence>
<sequence>MKITFIVVTMISVMSMTTAVQADPVIAAALIAAGPTFGTAAGGLTVIGTIVSTGIQIGLAVGAPFIPGSMRAR</sequence>
<evidence type="ECO:0000313" key="3">
    <source>
        <dbReference type="EMBL" id="MCK0198978.1"/>
    </source>
</evidence>